<comment type="caution">
    <text evidence="2">The sequence shown here is derived from an EMBL/GenBank/DDBJ whole genome shotgun (WGS) entry which is preliminary data.</text>
</comment>
<dbReference type="InterPro" id="IPR006640">
    <property type="entry name" value="SprT-like_domain"/>
</dbReference>
<dbReference type="SMART" id="SM00731">
    <property type="entry name" value="SprT"/>
    <property type="match status" value="1"/>
</dbReference>
<keyword evidence="2" id="KW-0378">Hydrolase</keyword>
<gene>
    <name evidence="2" type="ORF">IF202_13410</name>
</gene>
<evidence type="ECO:0000259" key="1">
    <source>
        <dbReference type="SMART" id="SM00731"/>
    </source>
</evidence>
<dbReference type="PANTHER" id="PTHR38773:SF1">
    <property type="entry name" value="PROTEIN SPRT"/>
    <property type="match status" value="1"/>
</dbReference>
<evidence type="ECO:0000313" key="3">
    <source>
        <dbReference type="Proteomes" id="UP000604161"/>
    </source>
</evidence>
<reference evidence="2 3" key="1">
    <citation type="submission" date="2020-09" db="EMBL/GenBank/DDBJ databases">
        <title>Marinomonas sp. nov., isolated from the cysticercosis algae of Qingdao, China.</title>
        <authorList>
            <person name="Sun X."/>
        </authorList>
    </citation>
    <scope>NUCLEOTIDE SEQUENCE [LARGE SCALE GENOMIC DNA]</scope>
    <source>
        <strain evidence="2 3">SM2066</strain>
    </source>
</reference>
<keyword evidence="2" id="KW-0482">Metalloprotease</keyword>
<dbReference type="Pfam" id="PF10263">
    <property type="entry name" value="SprT-like"/>
    <property type="match status" value="1"/>
</dbReference>
<accession>A0ABR8P183</accession>
<feature type="domain" description="SprT-like" evidence="1">
    <location>
        <begin position="24"/>
        <end position="172"/>
    </location>
</feature>
<dbReference type="PANTHER" id="PTHR38773">
    <property type="entry name" value="PROTEIN SPRT"/>
    <property type="match status" value="1"/>
</dbReference>
<sequence length="173" mass="19707">MPLNSHSSLLNNGSNIDTLTIVTNKVHCCFDKADAFFGNTFNRPTCNLKQRGRAAGTAHLQKNEVRFNVFMYSQNPEEFISTVVPHEAAHIIVFQIYGSSAKPHGKEWQAVMLKVFGIKPNRTHCFDVPPPKQVFEYFCDCNRHEFTKRRHTKVQQGVLYICKACKASLQFKG</sequence>
<dbReference type="EMBL" id="JACYFC010000004">
    <property type="protein sequence ID" value="MBD5772039.1"/>
    <property type="molecule type" value="Genomic_DNA"/>
</dbReference>
<evidence type="ECO:0000313" key="2">
    <source>
        <dbReference type="EMBL" id="MBD5772039.1"/>
    </source>
</evidence>
<protein>
    <submittedName>
        <fullName evidence="2">SprT family zinc-dependent metalloprotease</fullName>
    </submittedName>
</protein>
<dbReference type="GO" id="GO:0008237">
    <property type="term" value="F:metallopeptidase activity"/>
    <property type="evidence" value="ECO:0007669"/>
    <property type="project" value="UniProtKB-KW"/>
</dbReference>
<dbReference type="RefSeq" id="WP_191595422.1">
    <property type="nucleotide sequence ID" value="NZ_JACYFC010000004.1"/>
</dbReference>
<dbReference type="Proteomes" id="UP000604161">
    <property type="component" value="Unassembled WGS sequence"/>
</dbReference>
<proteinExistence type="predicted"/>
<dbReference type="NCBIfam" id="NF003421">
    <property type="entry name" value="PRK04860.1"/>
    <property type="match status" value="1"/>
</dbReference>
<organism evidence="2 3">
    <name type="scientific">Marinomonas colpomeniae</name>
    <dbReference type="NCBI Taxonomy" id="2774408"/>
    <lineage>
        <taxon>Bacteria</taxon>
        <taxon>Pseudomonadati</taxon>
        <taxon>Pseudomonadota</taxon>
        <taxon>Gammaproteobacteria</taxon>
        <taxon>Oceanospirillales</taxon>
        <taxon>Oceanospirillaceae</taxon>
        <taxon>Marinomonas</taxon>
    </lineage>
</organism>
<keyword evidence="2" id="KW-0645">Protease</keyword>
<keyword evidence="3" id="KW-1185">Reference proteome</keyword>
<name>A0ABR8P183_9GAMM</name>